<dbReference type="OrthoDB" id="5953293at2"/>
<gene>
    <name evidence="2" type="ORF">PES01_35450</name>
</gene>
<dbReference type="Proteomes" id="UP000321419">
    <property type="component" value="Unassembled WGS sequence"/>
</dbReference>
<dbReference type="SMART" id="SM00240">
    <property type="entry name" value="FHA"/>
    <property type="match status" value="1"/>
</dbReference>
<evidence type="ECO:0000259" key="1">
    <source>
        <dbReference type="PROSITE" id="PS50006"/>
    </source>
</evidence>
<dbReference type="SUPFAM" id="SSF49879">
    <property type="entry name" value="SMAD/FHA domain"/>
    <property type="match status" value="1"/>
</dbReference>
<dbReference type="CDD" id="cd00060">
    <property type="entry name" value="FHA"/>
    <property type="match status" value="1"/>
</dbReference>
<dbReference type="InterPro" id="IPR000253">
    <property type="entry name" value="FHA_dom"/>
</dbReference>
<dbReference type="SMART" id="SM00065">
    <property type="entry name" value="GAF"/>
    <property type="match status" value="1"/>
</dbReference>
<dbReference type="EMBL" id="BJUM01000048">
    <property type="protein sequence ID" value="GEK56700.1"/>
    <property type="molecule type" value="Genomic_DNA"/>
</dbReference>
<dbReference type="Gene3D" id="3.30.450.40">
    <property type="match status" value="1"/>
</dbReference>
<dbReference type="InterPro" id="IPR003018">
    <property type="entry name" value="GAF"/>
</dbReference>
<sequence length="297" mass="32810">MPARITVCYTNQPAVESFLYEESDYRIGRSKECELILEHPTVSRQHATVANLNRVWQLNDESSRNGTRVNGLAISTSTLEDDAIISIGKLDCLFESKSTQQIQAIQSHNNWRLSASKPGIKNITVNLKQNLLSQLQNLIMLTGTQRGGVFLGNTLQSLSVCITQGLSGKDFKLNNFEGSIGAISQCYSKGEPIIAMDITHHQLLSSRQSIELKKISALACIPLTYEGSIIGVIYTDSKMSGKVLTELDLEILTSISLQIETTVQAILLQQSIELLQSQLINSSSFDGNDYNLFKLCH</sequence>
<dbReference type="AlphaFoldDB" id="A0A510Y079"/>
<protein>
    <recommendedName>
        <fullName evidence="1">FHA domain-containing protein</fullName>
    </recommendedName>
</protein>
<reference evidence="2 3" key="1">
    <citation type="submission" date="2019-07" db="EMBL/GenBank/DDBJ databases">
        <title>Whole genome shotgun sequence of Pseudoalteromonas espejiana NBRC 102222.</title>
        <authorList>
            <person name="Hosoyama A."/>
            <person name="Uohara A."/>
            <person name="Ohji S."/>
            <person name="Ichikawa N."/>
        </authorList>
    </citation>
    <scope>NUCLEOTIDE SEQUENCE [LARGE SCALE GENOMIC DNA]</scope>
    <source>
        <strain evidence="2 3">NBRC 102222</strain>
    </source>
</reference>
<dbReference type="RefSeq" id="WP_089348840.1">
    <property type="nucleotide sequence ID" value="NZ_BJUM01000048.1"/>
</dbReference>
<dbReference type="Pfam" id="PF01590">
    <property type="entry name" value="GAF"/>
    <property type="match status" value="1"/>
</dbReference>
<comment type="caution">
    <text evidence="2">The sequence shown here is derived from an EMBL/GenBank/DDBJ whole genome shotgun (WGS) entry which is preliminary data.</text>
</comment>
<evidence type="ECO:0000313" key="2">
    <source>
        <dbReference type="EMBL" id="GEK56700.1"/>
    </source>
</evidence>
<dbReference type="InterPro" id="IPR029016">
    <property type="entry name" value="GAF-like_dom_sf"/>
</dbReference>
<name>A0A510Y079_9GAMM</name>
<keyword evidence="3" id="KW-1185">Reference proteome</keyword>
<accession>A0A510Y079</accession>
<dbReference type="PROSITE" id="PS50006">
    <property type="entry name" value="FHA_DOMAIN"/>
    <property type="match status" value="1"/>
</dbReference>
<dbReference type="Gene3D" id="2.60.200.20">
    <property type="match status" value="1"/>
</dbReference>
<dbReference type="Pfam" id="PF00498">
    <property type="entry name" value="FHA"/>
    <property type="match status" value="1"/>
</dbReference>
<organism evidence="2 3">
    <name type="scientific">Pseudoalteromonas espejiana</name>
    <dbReference type="NCBI Taxonomy" id="28107"/>
    <lineage>
        <taxon>Bacteria</taxon>
        <taxon>Pseudomonadati</taxon>
        <taxon>Pseudomonadota</taxon>
        <taxon>Gammaproteobacteria</taxon>
        <taxon>Alteromonadales</taxon>
        <taxon>Pseudoalteromonadaceae</taxon>
        <taxon>Pseudoalteromonas</taxon>
    </lineage>
</organism>
<evidence type="ECO:0000313" key="3">
    <source>
        <dbReference type="Proteomes" id="UP000321419"/>
    </source>
</evidence>
<proteinExistence type="predicted"/>
<dbReference type="SUPFAM" id="SSF55781">
    <property type="entry name" value="GAF domain-like"/>
    <property type="match status" value="1"/>
</dbReference>
<dbReference type="InterPro" id="IPR008984">
    <property type="entry name" value="SMAD_FHA_dom_sf"/>
</dbReference>
<feature type="domain" description="FHA" evidence="1">
    <location>
        <begin position="25"/>
        <end position="74"/>
    </location>
</feature>